<dbReference type="eggNOG" id="KOG0928">
    <property type="taxonomic scope" value="Eukaryota"/>
</dbReference>
<evidence type="ECO:0000313" key="3">
    <source>
        <dbReference type="Proteomes" id="UP000000305"/>
    </source>
</evidence>
<dbReference type="SUPFAM" id="SSF48425">
    <property type="entry name" value="Sec7 domain"/>
    <property type="match status" value="1"/>
</dbReference>
<dbReference type="HOGENOM" id="CLU_2461034_0_0_1"/>
<keyword evidence="3" id="KW-1185">Reference proteome</keyword>
<dbReference type="Pfam" id="PF01369">
    <property type="entry name" value="Sec7"/>
    <property type="match status" value="1"/>
</dbReference>
<dbReference type="GO" id="GO:0032012">
    <property type="term" value="P:regulation of ARF protein signal transduction"/>
    <property type="evidence" value="ECO:0007669"/>
    <property type="project" value="InterPro"/>
</dbReference>
<evidence type="ECO:0000313" key="2">
    <source>
        <dbReference type="EMBL" id="EFX83626.1"/>
    </source>
</evidence>
<accession>E9G9T7</accession>
<dbReference type="GO" id="GO:0012505">
    <property type="term" value="C:endomembrane system"/>
    <property type="evidence" value="ECO:0007669"/>
    <property type="project" value="UniProtKB-ARBA"/>
</dbReference>
<dbReference type="AlphaFoldDB" id="E9G9T7"/>
<dbReference type="InParanoid" id="E9G9T7"/>
<sequence length="89" mass="10322">IIQENGLLVDPLDPMHVAALLREFSRLEKKMIGDYISNPKSINVLEAFDRSFDFHSIRIDEALRYYLEAFRLPGEAPFISPLMKQFADH</sequence>
<feature type="domain" description="SEC7" evidence="1">
    <location>
        <begin position="2"/>
        <end position="89"/>
    </location>
</feature>
<dbReference type="InterPro" id="IPR000904">
    <property type="entry name" value="Sec7_dom"/>
</dbReference>
<feature type="non-terminal residue" evidence="2">
    <location>
        <position position="1"/>
    </location>
</feature>
<dbReference type="PROSITE" id="PS50190">
    <property type="entry name" value="SEC7"/>
    <property type="match status" value="1"/>
</dbReference>
<organism evidence="2 3">
    <name type="scientific">Daphnia pulex</name>
    <name type="common">Water flea</name>
    <dbReference type="NCBI Taxonomy" id="6669"/>
    <lineage>
        <taxon>Eukaryota</taxon>
        <taxon>Metazoa</taxon>
        <taxon>Ecdysozoa</taxon>
        <taxon>Arthropoda</taxon>
        <taxon>Crustacea</taxon>
        <taxon>Branchiopoda</taxon>
        <taxon>Diplostraca</taxon>
        <taxon>Cladocera</taxon>
        <taxon>Anomopoda</taxon>
        <taxon>Daphniidae</taxon>
        <taxon>Daphnia</taxon>
    </lineage>
</organism>
<dbReference type="Gene3D" id="1.10.220.20">
    <property type="match status" value="1"/>
</dbReference>
<name>E9G9T7_DAPPU</name>
<dbReference type="STRING" id="6669.E9G9T7"/>
<dbReference type="GO" id="GO:0005737">
    <property type="term" value="C:cytoplasm"/>
    <property type="evidence" value="ECO:0007669"/>
    <property type="project" value="UniProtKB-ARBA"/>
</dbReference>
<gene>
    <name evidence="2" type="ORF">DAPPUDRAFT_47677</name>
</gene>
<evidence type="ECO:0000259" key="1">
    <source>
        <dbReference type="PROSITE" id="PS50190"/>
    </source>
</evidence>
<dbReference type="PANTHER" id="PTHR10663">
    <property type="entry name" value="GUANYL-NUCLEOTIDE EXCHANGE FACTOR"/>
    <property type="match status" value="1"/>
</dbReference>
<dbReference type="EMBL" id="GL732536">
    <property type="protein sequence ID" value="EFX83626.1"/>
    <property type="molecule type" value="Genomic_DNA"/>
</dbReference>
<dbReference type="Proteomes" id="UP000000305">
    <property type="component" value="Unassembled WGS sequence"/>
</dbReference>
<dbReference type="KEGG" id="dpx:DAPPUDRAFT_47677"/>
<protein>
    <recommendedName>
        <fullName evidence="1">SEC7 domain-containing protein</fullName>
    </recommendedName>
</protein>
<dbReference type="GO" id="GO:0016192">
    <property type="term" value="P:vesicle-mediated transport"/>
    <property type="evidence" value="ECO:0007669"/>
    <property type="project" value="UniProtKB-ARBA"/>
</dbReference>
<dbReference type="InterPro" id="IPR035999">
    <property type="entry name" value="Sec7_dom_sf"/>
</dbReference>
<dbReference type="Gene3D" id="1.10.1000.11">
    <property type="entry name" value="Arf Nucleotide-binding Site Opener,domain 2"/>
    <property type="match status" value="1"/>
</dbReference>
<dbReference type="GO" id="GO:0005085">
    <property type="term" value="F:guanyl-nucleotide exchange factor activity"/>
    <property type="evidence" value="ECO:0007669"/>
    <property type="project" value="InterPro"/>
</dbReference>
<dbReference type="InterPro" id="IPR023394">
    <property type="entry name" value="Sec7_C_sf"/>
</dbReference>
<reference evidence="2 3" key="1">
    <citation type="journal article" date="2011" name="Science">
        <title>The ecoresponsive genome of Daphnia pulex.</title>
        <authorList>
            <person name="Colbourne J.K."/>
            <person name="Pfrender M.E."/>
            <person name="Gilbert D."/>
            <person name="Thomas W.K."/>
            <person name="Tucker A."/>
            <person name="Oakley T.H."/>
            <person name="Tokishita S."/>
            <person name="Aerts A."/>
            <person name="Arnold G.J."/>
            <person name="Basu M.K."/>
            <person name="Bauer D.J."/>
            <person name="Caceres C.E."/>
            <person name="Carmel L."/>
            <person name="Casola C."/>
            <person name="Choi J.H."/>
            <person name="Detter J.C."/>
            <person name="Dong Q."/>
            <person name="Dusheyko S."/>
            <person name="Eads B.D."/>
            <person name="Frohlich T."/>
            <person name="Geiler-Samerotte K.A."/>
            <person name="Gerlach D."/>
            <person name="Hatcher P."/>
            <person name="Jogdeo S."/>
            <person name="Krijgsveld J."/>
            <person name="Kriventseva E.V."/>
            <person name="Kultz D."/>
            <person name="Laforsch C."/>
            <person name="Lindquist E."/>
            <person name="Lopez J."/>
            <person name="Manak J.R."/>
            <person name="Muller J."/>
            <person name="Pangilinan J."/>
            <person name="Patwardhan R.P."/>
            <person name="Pitluck S."/>
            <person name="Pritham E.J."/>
            <person name="Rechtsteiner A."/>
            <person name="Rho M."/>
            <person name="Rogozin I.B."/>
            <person name="Sakarya O."/>
            <person name="Salamov A."/>
            <person name="Schaack S."/>
            <person name="Shapiro H."/>
            <person name="Shiga Y."/>
            <person name="Skalitzky C."/>
            <person name="Smith Z."/>
            <person name="Souvorov A."/>
            <person name="Sung W."/>
            <person name="Tang Z."/>
            <person name="Tsuchiya D."/>
            <person name="Tu H."/>
            <person name="Vos H."/>
            <person name="Wang M."/>
            <person name="Wolf Y.I."/>
            <person name="Yamagata H."/>
            <person name="Yamada T."/>
            <person name="Ye Y."/>
            <person name="Shaw J.R."/>
            <person name="Andrews J."/>
            <person name="Crease T.J."/>
            <person name="Tang H."/>
            <person name="Lucas S.M."/>
            <person name="Robertson H.M."/>
            <person name="Bork P."/>
            <person name="Koonin E.V."/>
            <person name="Zdobnov E.M."/>
            <person name="Grigoriev I.V."/>
            <person name="Lynch M."/>
            <person name="Boore J.L."/>
        </authorList>
    </citation>
    <scope>NUCLEOTIDE SEQUENCE [LARGE SCALE GENOMIC DNA]</scope>
</reference>
<proteinExistence type="predicted"/>
<dbReference type="OrthoDB" id="10258608at2759"/>
<dbReference type="PANTHER" id="PTHR10663:SF388">
    <property type="entry name" value="GOLGI-SPECIFIC BREFELDIN A-RESISTANCE GUANINE NUCLEOTIDE EXCHANGE FACTOR 1"/>
    <property type="match status" value="1"/>
</dbReference>